<dbReference type="Pfam" id="PF08631">
    <property type="entry name" value="SPO22"/>
    <property type="match status" value="1"/>
</dbReference>
<proteinExistence type="predicted"/>
<keyword evidence="3" id="KW-1185">Reference proteome</keyword>
<dbReference type="OrthoDB" id="65716at2759"/>
<keyword evidence="1" id="KW-0469">Meiosis</keyword>
<dbReference type="PANTHER" id="PTHR40375:SF2">
    <property type="entry name" value="SPORULATION-SPECIFIC PROTEIN 22"/>
    <property type="match status" value="1"/>
</dbReference>
<evidence type="ECO:0000313" key="2">
    <source>
        <dbReference type="EMBL" id="KAF4123768.1"/>
    </source>
</evidence>
<dbReference type="Proteomes" id="UP000749293">
    <property type="component" value="Unassembled WGS sequence"/>
</dbReference>
<dbReference type="AlphaFoldDB" id="A0A9P5D1D4"/>
<gene>
    <name evidence="2" type="ORF">GMORB2_6469</name>
</gene>
<dbReference type="InterPro" id="IPR013940">
    <property type="entry name" value="Spo22/ZIP4/TEX11"/>
</dbReference>
<comment type="caution">
    <text evidence="2">The sequence shown here is derived from an EMBL/GenBank/DDBJ whole genome shotgun (WGS) entry which is preliminary data.</text>
</comment>
<dbReference type="GO" id="GO:0051321">
    <property type="term" value="P:meiotic cell cycle"/>
    <property type="evidence" value="ECO:0007669"/>
    <property type="project" value="UniProtKB-KW"/>
</dbReference>
<dbReference type="EMBL" id="JAANYQ010000006">
    <property type="protein sequence ID" value="KAF4123768.1"/>
    <property type="molecule type" value="Genomic_DNA"/>
</dbReference>
<dbReference type="InterPro" id="IPR039057">
    <property type="entry name" value="Spo22/ZIP4"/>
</dbReference>
<sequence length="690" mass="76206">MSQPVARSASCVAKEVDIIVEFATDLYAKLDRQQTSAGLALASVNRHLGIVTGLLARKRCSRIPESQAESLGRHGKDLWNLCIRVQREGHECPDLSSARLFAFCILELGRAAARRDSASETVYLMRLALALARTCLQGKDTESARMALRKVANYSERLRGASSLDDAGQDTRARMEAENLALRIILSWKENRLDVAEYMLVKVEGLSRRLDLESVSHLAGTLRGIGIRHEAESDLESALKWLRRARRISSSHVGDRGVRLAVLQDLIRVLLLSGTDEDTSEACSLMDEIMLEHVVPSGDEETICRSLIRRIQLTTAKTTGPVMTLDATLDAMHRSLAKPLGPEVAGAAHLLAWNKIGEALSSEAYEIGDAWCATGLHDIFSESEDSTKAIISRKRMLCALKLDDIEKAIAAFRQMPEAGQKDPLSLFLLFKAALMSWRGDLGCWCIESLATLSEEQRVREIMCACICEAQKVGDKLCALEALKAAALRWDSARSAGNCLTAIIRCGLRLIGMMEKEEPVSSSFSEDICILFEIASEKAKNRTKDAYGYEIFTLPELEWFRKTAYNMGITKCTSSSGWEPSHTVRIFNTCLDFIDCYPPDTLEEDTEGLLLMKMRCDFVDAVSLASILRQADDGDQMKLCVGKMRGHVASFGEELQSAKGLTIDATAFDDLRQKMTVLLAVDFEGAISQGK</sequence>
<dbReference type="GO" id="GO:0090173">
    <property type="term" value="P:regulation of synaptonemal complex assembly"/>
    <property type="evidence" value="ECO:0007669"/>
    <property type="project" value="InterPro"/>
</dbReference>
<accession>A0A9P5D1D4</accession>
<evidence type="ECO:0000256" key="1">
    <source>
        <dbReference type="ARBA" id="ARBA00023254"/>
    </source>
</evidence>
<dbReference type="GeneID" id="55972694"/>
<evidence type="ECO:0000313" key="3">
    <source>
        <dbReference type="Proteomes" id="UP000749293"/>
    </source>
</evidence>
<organism evidence="2 3">
    <name type="scientific">Geosmithia morbida</name>
    <dbReference type="NCBI Taxonomy" id="1094350"/>
    <lineage>
        <taxon>Eukaryota</taxon>
        <taxon>Fungi</taxon>
        <taxon>Dikarya</taxon>
        <taxon>Ascomycota</taxon>
        <taxon>Pezizomycotina</taxon>
        <taxon>Sordariomycetes</taxon>
        <taxon>Hypocreomycetidae</taxon>
        <taxon>Hypocreales</taxon>
        <taxon>Bionectriaceae</taxon>
        <taxon>Geosmithia</taxon>
    </lineage>
</organism>
<name>A0A9P5D1D4_9HYPO</name>
<dbReference type="PANTHER" id="PTHR40375">
    <property type="entry name" value="SPORULATION-SPECIFIC PROTEIN 22"/>
    <property type="match status" value="1"/>
</dbReference>
<reference evidence="2" key="1">
    <citation type="submission" date="2020-03" db="EMBL/GenBank/DDBJ databases">
        <title>Site-based positive gene gene selection in Geosmithia morbida across the United States reveals a broad range of putative effectors and factors for local host and environmental adapation.</title>
        <authorList>
            <person name="Onufrak A."/>
            <person name="Murdoch R.W."/>
            <person name="Gazis R."/>
            <person name="Huff M."/>
            <person name="Staton M."/>
            <person name="Klingeman W."/>
            <person name="Hadziabdic D."/>
        </authorList>
    </citation>
    <scope>NUCLEOTIDE SEQUENCE</scope>
    <source>
        <strain evidence="2">1262</strain>
    </source>
</reference>
<protein>
    <submittedName>
        <fullName evidence="2">Meiosis protein SPO22/ZIP4 like</fullName>
    </submittedName>
</protein>
<dbReference type="RefSeq" id="XP_035322420.1">
    <property type="nucleotide sequence ID" value="XM_035468439.1"/>
</dbReference>